<comment type="caution">
    <text evidence="8">The sequence shown here is derived from an EMBL/GenBank/DDBJ whole genome shotgun (WGS) entry which is preliminary data.</text>
</comment>
<evidence type="ECO:0000256" key="6">
    <source>
        <dbReference type="ARBA" id="ARBA00023288"/>
    </source>
</evidence>
<evidence type="ECO:0000256" key="7">
    <source>
        <dbReference type="SAM" id="SignalP"/>
    </source>
</evidence>
<evidence type="ECO:0000313" key="9">
    <source>
        <dbReference type="Proteomes" id="UP000025061"/>
    </source>
</evidence>
<accession>A0A059FWG6</accession>
<dbReference type="RefSeq" id="WP_083759065.1">
    <property type="nucleotide sequence ID" value="NZ_ARYI01000005.1"/>
</dbReference>
<keyword evidence="4" id="KW-0472">Membrane</keyword>
<dbReference type="GO" id="GO:0016020">
    <property type="term" value="C:membrane"/>
    <property type="evidence" value="ECO:0007669"/>
    <property type="project" value="InterPro"/>
</dbReference>
<evidence type="ECO:0000256" key="3">
    <source>
        <dbReference type="ARBA" id="ARBA00022729"/>
    </source>
</evidence>
<keyword evidence="2" id="KW-1003">Cell membrane</keyword>
<dbReference type="EMBL" id="ARYI01000005">
    <property type="protein sequence ID" value="KCZ94947.1"/>
    <property type="molecule type" value="Genomic_DNA"/>
</dbReference>
<evidence type="ECO:0000256" key="5">
    <source>
        <dbReference type="ARBA" id="ARBA00023139"/>
    </source>
</evidence>
<keyword evidence="9" id="KW-1185">Reference proteome</keyword>
<sequence length="50" mass="5037">MKKVVAALLAVAVLPALAACNTIEGVGKDVKAGGQAVEDTAVEVKEDITE</sequence>
<proteinExistence type="inferred from homology"/>
<evidence type="ECO:0000313" key="8">
    <source>
        <dbReference type="EMBL" id="KCZ94947.1"/>
    </source>
</evidence>
<evidence type="ECO:0000256" key="2">
    <source>
        <dbReference type="ARBA" id="ARBA00022475"/>
    </source>
</evidence>
<feature type="chain" id="PRO_5001577746" evidence="7">
    <location>
        <begin position="19"/>
        <end position="50"/>
    </location>
</feature>
<comment type="similarity">
    <text evidence="1">Belongs to the EcnA/EcnB lipoprotein family.</text>
</comment>
<name>A0A059FWG6_9PROT</name>
<keyword evidence="3 7" id="KW-0732">Signal</keyword>
<dbReference type="Proteomes" id="UP000025061">
    <property type="component" value="Unassembled WGS sequence"/>
</dbReference>
<feature type="signal peptide" evidence="7">
    <location>
        <begin position="1"/>
        <end position="18"/>
    </location>
</feature>
<dbReference type="InterPro" id="IPR012556">
    <property type="entry name" value="Entericidin"/>
</dbReference>
<evidence type="ECO:0000256" key="4">
    <source>
        <dbReference type="ARBA" id="ARBA00023136"/>
    </source>
</evidence>
<organism evidence="8 9">
    <name type="scientific">Hyphomonas hirschiana VP5</name>
    <dbReference type="NCBI Taxonomy" id="1280951"/>
    <lineage>
        <taxon>Bacteria</taxon>
        <taxon>Pseudomonadati</taxon>
        <taxon>Pseudomonadota</taxon>
        <taxon>Alphaproteobacteria</taxon>
        <taxon>Hyphomonadales</taxon>
        <taxon>Hyphomonadaceae</taxon>
        <taxon>Hyphomonas</taxon>
    </lineage>
</organism>
<dbReference type="PATRIC" id="fig|1280951.3.peg.1387"/>
<protein>
    <submittedName>
        <fullName evidence="8">Entericidin ecnab</fullName>
    </submittedName>
</protein>
<dbReference type="AlphaFoldDB" id="A0A059FWG6"/>
<gene>
    <name evidence="8" type="ORF">HHI_06857</name>
</gene>
<keyword evidence="6" id="KW-0449">Lipoprotein</keyword>
<reference evidence="8 9" key="1">
    <citation type="submission" date="2013-04" db="EMBL/GenBank/DDBJ databases">
        <title>Hyphomonas hirschiana VP5 Genome Sequencing.</title>
        <authorList>
            <person name="Lai Q."/>
            <person name="Shao Z."/>
        </authorList>
    </citation>
    <scope>NUCLEOTIDE SEQUENCE [LARGE SCALE GENOMIC DNA]</scope>
    <source>
        <strain evidence="8 9">VP5</strain>
    </source>
</reference>
<dbReference type="GO" id="GO:0009636">
    <property type="term" value="P:response to toxic substance"/>
    <property type="evidence" value="ECO:0007669"/>
    <property type="project" value="InterPro"/>
</dbReference>
<dbReference type="PROSITE" id="PS51257">
    <property type="entry name" value="PROKAR_LIPOPROTEIN"/>
    <property type="match status" value="1"/>
</dbReference>
<dbReference type="Pfam" id="PF08085">
    <property type="entry name" value="Entericidin"/>
    <property type="match status" value="1"/>
</dbReference>
<keyword evidence="5" id="KW-0564">Palmitate</keyword>
<dbReference type="OrthoDB" id="7363288at2"/>
<evidence type="ECO:0000256" key="1">
    <source>
        <dbReference type="ARBA" id="ARBA00010296"/>
    </source>
</evidence>